<organism evidence="2 3">
    <name type="scientific">Citricoccus parietis</name>
    <dbReference type="NCBI Taxonomy" id="592307"/>
    <lineage>
        <taxon>Bacteria</taxon>
        <taxon>Bacillati</taxon>
        <taxon>Actinomycetota</taxon>
        <taxon>Actinomycetes</taxon>
        <taxon>Micrococcales</taxon>
        <taxon>Micrococcaceae</taxon>
        <taxon>Citricoccus</taxon>
    </lineage>
</organism>
<sequence>MATQSPIMVQVTHGCPDRRRTTVCPGRPLPVPVGRISRPSP</sequence>
<proteinExistence type="predicted"/>
<gene>
    <name evidence="2" type="ORF">ACFFX0_17300</name>
</gene>
<dbReference type="EMBL" id="JBHMFI010000001">
    <property type="protein sequence ID" value="MFB9072862.1"/>
    <property type="molecule type" value="Genomic_DNA"/>
</dbReference>
<evidence type="ECO:0000256" key="1">
    <source>
        <dbReference type="SAM" id="MobiDB-lite"/>
    </source>
</evidence>
<protein>
    <submittedName>
        <fullName evidence="2">Uncharacterized protein</fullName>
    </submittedName>
</protein>
<comment type="caution">
    <text evidence="2">The sequence shown here is derived from an EMBL/GenBank/DDBJ whole genome shotgun (WGS) entry which is preliminary data.</text>
</comment>
<keyword evidence="3" id="KW-1185">Reference proteome</keyword>
<accession>A0ABV5G1P8</accession>
<dbReference type="Proteomes" id="UP001589575">
    <property type="component" value="Unassembled WGS sequence"/>
</dbReference>
<feature type="region of interest" description="Disordered" evidence="1">
    <location>
        <begin position="18"/>
        <end position="41"/>
    </location>
</feature>
<evidence type="ECO:0000313" key="2">
    <source>
        <dbReference type="EMBL" id="MFB9072862.1"/>
    </source>
</evidence>
<name>A0ABV5G1P8_9MICC</name>
<reference evidence="2 3" key="1">
    <citation type="submission" date="2024-09" db="EMBL/GenBank/DDBJ databases">
        <authorList>
            <person name="Sun Q."/>
            <person name="Mori K."/>
        </authorList>
    </citation>
    <scope>NUCLEOTIDE SEQUENCE [LARGE SCALE GENOMIC DNA]</scope>
    <source>
        <strain evidence="2 3">CCM 7609</strain>
    </source>
</reference>
<evidence type="ECO:0000313" key="3">
    <source>
        <dbReference type="Proteomes" id="UP001589575"/>
    </source>
</evidence>